<gene>
    <name evidence="1" type="ORF">TTHERM_000353259</name>
</gene>
<evidence type="ECO:0000313" key="1">
    <source>
        <dbReference type="EMBL" id="EWS72478.1"/>
    </source>
</evidence>
<protein>
    <submittedName>
        <fullName evidence="1">Uncharacterized protein</fullName>
    </submittedName>
</protein>
<dbReference type="KEGG" id="tet:TTHERM_000353259"/>
<evidence type="ECO:0000313" key="2">
    <source>
        <dbReference type="Proteomes" id="UP000009168"/>
    </source>
</evidence>
<dbReference type="GeneID" id="24438562"/>
<dbReference type="AlphaFoldDB" id="W7X7S6"/>
<organism evidence="1 2">
    <name type="scientific">Tetrahymena thermophila (strain SB210)</name>
    <dbReference type="NCBI Taxonomy" id="312017"/>
    <lineage>
        <taxon>Eukaryota</taxon>
        <taxon>Sar</taxon>
        <taxon>Alveolata</taxon>
        <taxon>Ciliophora</taxon>
        <taxon>Intramacronucleata</taxon>
        <taxon>Oligohymenophorea</taxon>
        <taxon>Hymenostomatida</taxon>
        <taxon>Tetrahymenina</taxon>
        <taxon>Tetrahymenidae</taxon>
        <taxon>Tetrahymena</taxon>
    </lineage>
</organism>
<dbReference type="RefSeq" id="XP_012654975.1">
    <property type="nucleotide sequence ID" value="XM_012799521.1"/>
</dbReference>
<dbReference type="InParanoid" id="W7X7S6"/>
<reference evidence="2" key="1">
    <citation type="journal article" date="2006" name="PLoS Biol.">
        <title>Macronuclear genome sequence of the ciliate Tetrahymena thermophila, a model eukaryote.</title>
        <authorList>
            <person name="Eisen J.A."/>
            <person name="Coyne R.S."/>
            <person name="Wu M."/>
            <person name="Wu D."/>
            <person name="Thiagarajan M."/>
            <person name="Wortman J.R."/>
            <person name="Badger J.H."/>
            <person name="Ren Q."/>
            <person name="Amedeo P."/>
            <person name="Jones K.M."/>
            <person name="Tallon L.J."/>
            <person name="Delcher A.L."/>
            <person name="Salzberg S.L."/>
            <person name="Silva J.C."/>
            <person name="Haas B.J."/>
            <person name="Majoros W.H."/>
            <person name="Farzad M."/>
            <person name="Carlton J.M."/>
            <person name="Smith R.K. Jr."/>
            <person name="Garg J."/>
            <person name="Pearlman R.E."/>
            <person name="Karrer K.M."/>
            <person name="Sun L."/>
            <person name="Manning G."/>
            <person name="Elde N.C."/>
            <person name="Turkewitz A.P."/>
            <person name="Asai D.J."/>
            <person name="Wilkes D.E."/>
            <person name="Wang Y."/>
            <person name="Cai H."/>
            <person name="Collins K."/>
            <person name="Stewart B.A."/>
            <person name="Lee S.R."/>
            <person name="Wilamowska K."/>
            <person name="Weinberg Z."/>
            <person name="Ruzzo W.L."/>
            <person name="Wloga D."/>
            <person name="Gaertig J."/>
            <person name="Frankel J."/>
            <person name="Tsao C.-C."/>
            <person name="Gorovsky M.A."/>
            <person name="Keeling P.J."/>
            <person name="Waller R.F."/>
            <person name="Patron N.J."/>
            <person name="Cherry J.M."/>
            <person name="Stover N.A."/>
            <person name="Krieger C.J."/>
            <person name="del Toro C."/>
            <person name="Ryder H.F."/>
            <person name="Williamson S.C."/>
            <person name="Barbeau R.A."/>
            <person name="Hamilton E.P."/>
            <person name="Orias E."/>
        </authorList>
    </citation>
    <scope>NUCLEOTIDE SEQUENCE [LARGE SCALE GENOMIC DNA]</scope>
    <source>
        <strain evidence="2">SB210</strain>
    </source>
</reference>
<keyword evidence="2" id="KW-1185">Reference proteome</keyword>
<accession>W7X7S6</accession>
<proteinExistence type="predicted"/>
<dbReference type="Proteomes" id="UP000009168">
    <property type="component" value="Unassembled WGS sequence"/>
</dbReference>
<sequence length="132" mass="15931">MSYLIQNILMSKFQIQLFLSHQLAILIELYQMCSKILNNQQFPKINIKYNQKVLMKILKTINLFMILLKMRNFQIKSKNQASTKNRINTLKNYNYQNQVTFNMLIYQKIFLQMKFILSKLSIRILQMVQQNT</sequence>
<dbReference type="EMBL" id="GG662523">
    <property type="protein sequence ID" value="EWS72478.1"/>
    <property type="molecule type" value="Genomic_DNA"/>
</dbReference>
<name>W7X7S6_TETTS</name>